<keyword evidence="7" id="KW-1185">Reference proteome</keyword>
<keyword evidence="3" id="KW-0862">Zinc</keyword>
<name>A0A6A6R123_9PEZI</name>
<keyword evidence="2 4" id="KW-0863">Zinc-finger</keyword>
<dbReference type="GO" id="GO:0008270">
    <property type="term" value="F:zinc ion binding"/>
    <property type="evidence" value="ECO:0007669"/>
    <property type="project" value="UniProtKB-KW"/>
</dbReference>
<dbReference type="OrthoDB" id="341421at2759"/>
<organism evidence="6 7">
    <name type="scientific">Lophium mytilinum</name>
    <dbReference type="NCBI Taxonomy" id="390894"/>
    <lineage>
        <taxon>Eukaryota</taxon>
        <taxon>Fungi</taxon>
        <taxon>Dikarya</taxon>
        <taxon>Ascomycota</taxon>
        <taxon>Pezizomycotina</taxon>
        <taxon>Dothideomycetes</taxon>
        <taxon>Pleosporomycetidae</taxon>
        <taxon>Mytilinidiales</taxon>
        <taxon>Mytilinidiaceae</taxon>
        <taxon>Lophium</taxon>
    </lineage>
</organism>
<dbReference type="EMBL" id="MU004186">
    <property type="protein sequence ID" value="KAF2497934.1"/>
    <property type="molecule type" value="Genomic_DNA"/>
</dbReference>
<dbReference type="InterPro" id="IPR002893">
    <property type="entry name" value="Znf_MYND"/>
</dbReference>
<gene>
    <name evidence="6" type="ORF">BU16DRAFT_329673</name>
</gene>
<proteinExistence type="predicted"/>
<evidence type="ECO:0000313" key="6">
    <source>
        <dbReference type="EMBL" id="KAF2497934.1"/>
    </source>
</evidence>
<dbReference type="PROSITE" id="PS50865">
    <property type="entry name" value="ZF_MYND_2"/>
    <property type="match status" value="1"/>
</dbReference>
<protein>
    <recommendedName>
        <fullName evidence="5">MYND-type domain-containing protein</fullName>
    </recommendedName>
</protein>
<keyword evidence="1" id="KW-0479">Metal-binding</keyword>
<dbReference type="SUPFAM" id="SSF144232">
    <property type="entry name" value="HIT/MYND zinc finger-like"/>
    <property type="match status" value="1"/>
</dbReference>
<evidence type="ECO:0000256" key="4">
    <source>
        <dbReference type="PROSITE-ProRule" id="PRU00134"/>
    </source>
</evidence>
<evidence type="ECO:0000256" key="1">
    <source>
        <dbReference type="ARBA" id="ARBA00022723"/>
    </source>
</evidence>
<dbReference type="Proteomes" id="UP000799750">
    <property type="component" value="Unassembled WGS sequence"/>
</dbReference>
<dbReference type="Pfam" id="PF01753">
    <property type="entry name" value="zf-MYND"/>
    <property type="match status" value="1"/>
</dbReference>
<evidence type="ECO:0000259" key="5">
    <source>
        <dbReference type="PROSITE" id="PS50865"/>
    </source>
</evidence>
<feature type="domain" description="MYND-type" evidence="5">
    <location>
        <begin position="155"/>
        <end position="209"/>
    </location>
</feature>
<evidence type="ECO:0000256" key="2">
    <source>
        <dbReference type="ARBA" id="ARBA00022771"/>
    </source>
</evidence>
<evidence type="ECO:0000256" key="3">
    <source>
        <dbReference type="ARBA" id="ARBA00022833"/>
    </source>
</evidence>
<dbReference type="AlphaFoldDB" id="A0A6A6R123"/>
<reference evidence="6" key="1">
    <citation type="journal article" date="2020" name="Stud. Mycol.">
        <title>101 Dothideomycetes genomes: a test case for predicting lifestyles and emergence of pathogens.</title>
        <authorList>
            <person name="Haridas S."/>
            <person name="Albert R."/>
            <person name="Binder M."/>
            <person name="Bloem J."/>
            <person name="Labutti K."/>
            <person name="Salamov A."/>
            <person name="Andreopoulos B."/>
            <person name="Baker S."/>
            <person name="Barry K."/>
            <person name="Bills G."/>
            <person name="Bluhm B."/>
            <person name="Cannon C."/>
            <person name="Castanera R."/>
            <person name="Culley D."/>
            <person name="Daum C."/>
            <person name="Ezra D."/>
            <person name="Gonzalez J."/>
            <person name="Henrissat B."/>
            <person name="Kuo A."/>
            <person name="Liang C."/>
            <person name="Lipzen A."/>
            <person name="Lutzoni F."/>
            <person name="Magnuson J."/>
            <person name="Mondo S."/>
            <person name="Nolan M."/>
            <person name="Ohm R."/>
            <person name="Pangilinan J."/>
            <person name="Park H.-J."/>
            <person name="Ramirez L."/>
            <person name="Alfaro M."/>
            <person name="Sun H."/>
            <person name="Tritt A."/>
            <person name="Yoshinaga Y."/>
            <person name="Zwiers L.-H."/>
            <person name="Turgeon B."/>
            <person name="Goodwin S."/>
            <person name="Spatafora J."/>
            <person name="Crous P."/>
            <person name="Grigoriev I."/>
        </authorList>
    </citation>
    <scope>NUCLEOTIDE SEQUENCE</scope>
    <source>
        <strain evidence="6">CBS 269.34</strain>
    </source>
</reference>
<evidence type="ECO:0000313" key="7">
    <source>
        <dbReference type="Proteomes" id="UP000799750"/>
    </source>
</evidence>
<accession>A0A6A6R123</accession>
<dbReference type="Gene3D" id="6.10.140.2220">
    <property type="match status" value="1"/>
</dbReference>
<sequence length="225" mass="25781">MASEAINNDTSIHGRKLKQAFQYTRRRLEPSWRRMCRFRNGDFRWKHPVAYGIPRTVQLTPARIAKVGLYIDRDPGDLRLECQGYRWKIHSRVLWAARASAPVFDLPKKYNDIEVGSTLVSTMPYASLLDRWLEYLYLRKGKLPMPPELWAPSQCGCCGEGPLRRFTECLQCEITKYCSVECQRAHGSTHSKVHSGKLSYLTLCHGSVCSFLALSEGALMCFLCL</sequence>